<feature type="compositionally biased region" description="Pro residues" evidence="3">
    <location>
        <begin position="243"/>
        <end position="261"/>
    </location>
</feature>
<organism evidence="5 6">
    <name type="scientific">Volvox reticuliferus</name>
    <dbReference type="NCBI Taxonomy" id="1737510"/>
    <lineage>
        <taxon>Eukaryota</taxon>
        <taxon>Viridiplantae</taxon>
        <taxon>Chlorophyta</taxon>
        <taxon>core chlorophytes</taxon>
        <taxon>Chlorophyceae</taxon>
        <taxon>CS clade</taxon>
        <taxon>Chlamydomonadales</taxon>
        <taxon>Volvocaceae</taxon>
        <taxon>Volvox</taxon>
    </lineage>
</organism>
<dbReference type="InterPro" id="IPR038746">
    <property type="entry name" value="Atat"/>
</dbReference>
<keyword evidence="6" id="KW-1185">Reference proteome</keyword>
<feature type="non-terminal residue" evidence="5">
    <location>
        <position position="1"/>
    </location>
</feature>
<dbReference type="PANTHER" id="PTHR12327:SF0">
    <property type="entry name" value="ALPHA-TUBULIN N-ACETYLTRANSFERASE 1"/>
    <property type="match status" value="1"/>
</dbReference>
<dbReference type="PROSITE" id="PS51730">
    <property type="entry name" value="GNAT_ATAT"/>
    <property type="match status" value="1"/>
</dbReference>
<keyword evidence="2" id="KW-0012">Acyltransferase</keyword>
<dbReference type="GO" id="GO:0019799">
    <property type="term" value="F:tubulin N-acetyltransferase activity"/>
    <property type="evidence" value="ECO:0007669"/>
    <property type="project" value="InterPro"/>
</dbReference>
<proteinExistence type="inferred from homology"/>
<accession>A0A8J4CQC3</accession>
<feature type="region of interest" description="Disordered" evidence="3">
    <location>
        <begin position="336"/>
        <end position="398"/>
    </location>
</feature>
<comment type="caution">
    <text evidence="5">The sequence shown here is derived from an EMBL/GenBank/DDBJ whole genome shotgun (WGS) entry which is preliminary data.</text>
</comment>
<evidence type="ECO:0000313" key="6">
    <source>
        <dbReference type="Proteomes" id="UP000747110"/>
    </source>
</evidence>
<name>A0A8J4CQC3_9CHLO</name>
<dbReference type="EMBL" id="BNCP01000025">
    <property type="protein sequence ID" value="GIL83039.1"/>
    <property type="molecule type" value="Genomic_DNA"/>
</dbReference>
<evidence type="ECO:0000256" key="1">
    <source>
        <dbReference type="ARBA" id="ARBA00022679"/>
    </source>
</evidence>
<feature type="compositionally biased region" description="Polar residues" evidence="3">
    <location>
        <begin position="338"/>
        <end position="350"/>
    </location>
</feature>
<evidence type="ECO:0000313" key="5">
    <source>
        <dbReference type="EMBL" id="GIL83039.1"/>
    </source>
</evidence>
<dbReference type="CDD" id="cd04301">
    <property type="entry name" value="NAT_SF"/>
    <property type="match status" value="1"/>
</dbReference>
<feature type="compositionally biased region" description="Polar residues" evidence="3">
    <location>
        <begin position="210"/>
        <end position="231"/>
    </location>
</feature>
<feature type="compositionally biased region" description="Gly residues" evidence="3">
    <location>
        <begin position="443"/>
        <end position="454"/>
    </location>
</feature>
<evidence type="ECO:0000256" key="2">
    <source>
        <dbReference type="ARBA" id="ARBA00023315"/>
    </source>
</evidence>
<dbReference type="Gene3D" id="3.40.630.30">
    <property type="match status" value="1"/>
</dbReference>
<feature type="region of interest" description="Disordered" evidence="3">
    <location>
        <begin position="477"/>
        <end position="513"/>
    </location>
</feature>
<dbReference type="Proteomes" id="UP000747110">
    <property type="component" value="Unassembled WGS sequence"/>
</dbReference>
<dbReference type="AlphaFoldDB" id="A0A8J4CQC3"/>
<dbReference type="GO" id="GO:0005874">
    <property type="term" value="C:microtubule"/>
    <property type="evidence" value="ECO:0007669"/>
    <property type="project" value="InterPro"/>
</dbReference>
<protein>
    <recommendedName>
        <fullName evidence="4">N-acetyltransferase domain-containing protein</fullName>
    </recommendedName>
</protein>
<dbReference type="OrthoDB" id="447510at2759"/>
<feature type="domain" description="N-acetyltransferase" evidence="4">
    <location>
        <begin position="26"/>
        <end position="204"/>
    </location>
</feature>
<dbReference type="HAMAP" id="MF_03130">
    <property type="entry name" value="mec17"/>
    <property type="match status" value="1"/>
</dbReference>
<dbReference type="InterPro" id="IPR016181">
    <property type="entry name" value="Acyl_CoA_acyltransferase"/>
</dbReference>
<dbReference type="SUPFAM" id="SSF55729">
    <property type="entry name" value="Acyl-CoA N-acyltransferases (Nat)"/>
    <property type="match status" value="1"/>
</dbReference>
<evidence type="ECO:0000259" key="4">
    <source>
        <dbReference type="PROSITE" id="PS51730"/>
    </source>
</evidence>
<dbReference type="PANTHER" id="PTHR12327">
    <property type="entry name" value="ALPHA-TUBULIN N-ACETYLTRANSFERASE 1"/>
    <property type="match status" value="1"/>
</dbReference>
<feature type="region of interest" description="Disordered" evidence="3">
    <location>
        <begin position="425"/>
        <end position="458"/>
    </location>
</feature>
<dbReference type="Pfam" id="PF05301">
    <property type="entry name" value="Acetyltransf_16"/>
    <property type="match status" value="1"/>
</dbReference>
<keyword evidence="1" id="KW-0808">Transferase</keyword>
<dbReference type="InterPro" id="IPR007965">
    <property type="entry name" value="GNAT_ATAT"/>
</dbReference>
<gene>
    <name evidence="5" type="ORF">Vretifemale_11855</name>
</gene>
<evidence type="ECO:0000256" key="3">
    <source>
        <dbReference type="SAM" id="MobiDB-lite"/>
    </source>
</evidence>
<sequence length="535" mass="56494">IMYSVCGVLNFYLFFLVTRNFKIEDMEFDFTSLAFGGEQHIVAWDAKRIGALKPEDQQNLAKVLDVFGKKSAVAQGLQTPVTDIHRLRTTDQRLYLYMYRQSNKTVVLGGLKIGTKRLYVRTVTADLREIEPICVLDFYVHESCQRRGVGKALFEHFLNTEGCDPASLAYDRPSPKLLAFLRKHYCLQEYVPQSNNYVVFNRYFDINPTSASTSRSQGRLNSRGSITSTGTPHVHPLHGSRSTPPPLPPSPLLSQPPPLPVPTGSAVPGWPGVATVSTPSTSTVAQPQPLGGSPSFGRRWAANNFGSGPVQESAADATVAYSNSLGDALDAFSRAHANGSSCPQQGSYQAGSGGRQPAPWEGTPAASQPPPASSRSGYSSRPPWAVDDTPPSGSGLADHGAVAVSPMVYGVGATGAVRTPQAMERLGTGSSNVTRGPLQTILNGGGGRDSGGSGPHTRALQQQVAALQLSDGAAAMQTPHLAAQQQPSWGPIGTPAGNSRLSSSAEDSAAAGRSAARIMAVAQRSGAGAADCLVW</sequence>
<feature type="compositionally biased region" description="Low complexity" evidence="3">
    <location>
        <begin position="499"/>
        <end position="513"/>
    </location>
</feature>
<feature type="region of interest" description="Disordered" evidence="3">
    <location>
        <begin position="210"/>
        <end position="304"/>
    </location>
</feature>
<reference evidence="5" key="1">
    <citation type="journal article" date="2021" name="Proc. Natl. Acad. Sci. U.S.A.">
        <title>Three genomes in the algal genus Volvox reveal the fate of a haploid sex-determining region after a transition to homothallism.</title>
        <authorList>
            <person name="Yamamoto K."/>
            <person name="Hamaji T."/>
            <person name="Kawai-Toyooka H."/>
            <person name="Matsuzaki R."/>
            <person name="Takahashi F."/>
            <person name="Nishimura Y."/>
            <person name="Kawachi M."/>
            <person name="Noguchi H."/>
            <person name="Minakuchi Y."/>
            <person name="Umen J.G."/>
            <person name="Toyoda A."/>
            <person name="Nozaki H."/>
        </authorList>
    </citation>
    <scope>NUCLEOTIDE SEQUENCE</scope>
    <source>
        <strain evidence="5">NIES-3786</strain>
    </source>
</reference>
<feature type="compositionally biased region" description="Low complexity" evidence="3">
    <location>
        <begin position="273"/>
        <end position="289"/>
    </location>
</feature>